<protein>
    <submittedName>
        <fullName evidence="1">Uncharacterized protein</fullName>
    </submittedName>
</protein>
<comment type="caution">
    <text evidence="1">The sequence shown here is derived from an EMBL/GenBank/DDBJ whole genome shotgun (WGS) entry which is preliminary data.</text>
</comment>
<evidence type="ECO:0000313" key="2">
    <source>
        <dbReference type="Proteomes" id="UP000785759"/>
    </source>
</evidence>
<name>A0AAJ5FMW4_LEVBR</name>
<gene>
    <name evidence="1" type="ORF">DIS17_04230</name>
</gene>
<organism evidence="1 2">
    <name type="scientific">Levilactobacillus brevis</name>
    <name type="common">Lactobacillus brevis</name>
    <dbReference type="NCBI Taxonomy" id="1580"/>
    <lineage>
        <taxon>Bacteria</taxon>
        <taxon>Bacillati</taxon>
        <taxon>Bacillota</taxon>
        <taxon>Bacilli</taxon>
        <taxon>Lactobacillales</taxon>
        <taxon>Lactobacillaceae</taxon>
        <taxon>Levilactobacillus</taxon>
    </lineage>
</organism>
<accession>A0AAJ5FMW4</accession>
<sequence>MAERERKSLFLLIFRTFVRIIKCEVIAMEQQPLNGTLASDPRTIKLSPLLLYVKIRDSKTGEPVNCLVHAHALDFLYRAEQGSTAALLGHYNSRRQFVITRYAIVAHTKVGT</sequence>
<reference evidence="1" key="1">
    <citation type="submission" date="2018-05" db="EMBL/GenBank/DDBJ databases">
        <title>Genome Comparison of Lactic Acid Bacteria Isolated from non-Wheat Sourdough.</title>
        <authorList>
            <person name="Rice T."/>
            <person name="Axel C."/>
            <person name="Lynch K.M."/>
            <person name="Benz C."/>
            <person name="Arendt E.K."/>
            <person name="Coffey A."/>
        </authorList>
    </citation>
    <scope>NUCLEOTIDE SEQUENCE</scope>
    <source>
        <strain evidence="1">TR055</strain>
    </source>
</reference>
<dbReference type="AlphaFoldDB" id="A0AAJ5FMW4"/>
<dbReference type="EMBL" id="QFDK01000003">
    <property type="protein sequence ID" value="TOZ05158.1"/>
    <property type="molecule type" value="Genomic_DNA"/>
</dbReference>
<evidence type="ECO:0000313" key="1">
    <source>
        <dbReference type="EMBL" id="TOZ05158.1"/>
    </source>
</evidence>
<proteinExistence type="predicted"/>
<dbReference type="Proteomes" id="UP000785759">
    <property type="component" value="Unassembled WGS sequence"/>
</dbReference>